<gene>
    <name evidence="1" type="ORF">UBAL3_96120003</name>
</gene>
<proteinExistence type="predicted"/>
<reference evidence="1 2" key="1">
    <citation type="journal article" date="2009" name="Appl. Environ. Microbiol.">
        <title>Community genomic and proteomic analyses of chemoautotrophic iron-oxidizing "Leptospirillum rubarum" (Group II) and "Leptospirillum ferrodiazotrophum" (Group III) bacteria in acid mine drainage biofilms.</title>
        <authorList>
            <person name="Goltsman D.S."/>
            <person name="Denef V.J."/>
            <person name="Singer S.W."/>
            <person name="VerBerkmoes N.C."/>
            <person name="Lefsrud M."/>
            <person name="Mueller R.S."/>
            <person name="Dick G.J."/>
            <person name="Sun C.L."/>
            <person name="Wheeler K.E."/>
            <person name="Zemla A."/>
            <person name="Baker B.J."/>
            <person name="Hauser L."/>
            <person name="Land M."/>
            <person name="Shah M.B."/>
            <person name="Thelen M.P."/>
            <person name="Hettich R.L."/>
            <person name="Banfield J.F."/>
        </authorList>
    </citation>
    <scope>NUCLEOTIDE SEQUENCE [LARGE SCALE GENOMIC DNA]</scope>
</reference>
<evidence type="ECO:0000313" key="2">
    <source>
        <dbReference type="Proteomes" id="UP000009374"/>
    </source>
</evidence>
<keyword evidence="2" id="KW-1185">Reference proteome</keyword>
<name>C6I0Y6_9BACT</name>
<protein>
    <recommendedName>
        <fullName evidence="3">S-adenosylhomocysteine hydrolase</fullName>
    </recommendedName>
</protein>
<dbReference type="Proteomes" id="UP000009374">
    <property type="component" value="Unassembled WGS sequence"/>
</dbReference>
<accession>C6I0Y6</accession>
<evidence type="ECO:0008006" key="3">
    <source>
        <dbReference type="Google" id="ProtNLM"/>
    </source>
</evidence>
<dbReference type="EMBL" id="GG693889">
    <property type="protein sequence ID" value="EES51460.1"/>
    <property type="molecule type" value="Genomic_DNA"/>
</dbReference>
<sequence length="137" mass="15672">MAIKDRIKLYVGERPNENAFLRKEFSSLGSRTAVTDAIRELIGDGFFVRGGTGVLVKAKYNDIIKDFAPVVSPDQFSKEVLIKIGVDPQPNSALIEYNSGKSTQIPAWLCYRVDRRIVRKIGFKKRWVQYEYVKKSR</sequence>
<organism evidence="1 2">
    <name type="scientific">Leptospirillum ferrodiazotrophum</name>
    <dbReference type="NCBI Taxonomy" id="412449"/>
    <lineage>
        <taxon>Bacteria</taxon>
        <taxon>Pseudomonadati</taxon>
        <taxon>Nitrospirota</taxon>
        <taxon>Nitrospiria</taxon>
        <taxon>Nitrospirales</taxon>
        <taxon>Nitrospiraceae</taxon>
        <taxon>Leptospirillum</taxon>
    </lineage>
</organism>
<evidence type="ECO:0000313" key="1">
    <source>
        <dbReference type="EMBL" id="EES51460.1"/>
    </source>
</evidence>
<dbReference type="AlphaFoldDB" id="C6I0Y6"/>